<keyword evidence="3" id="KW-1185">Reference proteome</keyword>
<dbReference type="Proteomes" id="UP001056873">
    <property type="component" value="Chromosome"/>
</dbReference>
<dbReference type="GeneID" id="75022714"/>
<dbReference type="EMBL" id="CP074347">
    <property type="protein sequence ID" value="USV03146.1"/>
    <property type="molecule type" value="Genomic_DNA"/>
</dbReference>
<evidence type="ECO:0000313" key="2">
    <source>
        <dbReference type="EMBL" id="USV03146.1"/>
    </source>
</evidence>
<name>A0ABY5CYE0_9GAMM</name>
<protein>
    <submittedName>
        <fullName evidence="2">Uncharacterized protein</fullName>
    </submittedName>
</protein>
<evidence type="ECO:0000313" key="3">
    <source>
        <dbReference type="Proteomes" id="UP001056873"/>
    </source>
</evidence>
<organism evidence="2 3">
    <name type="scientific">Serratia entomophila</name>
    <dbReference type="NCBI Taxonomy" id="42906"/>
    <lineage>
        <taxon>Bacteria</taxon>
        <taxon>Pseudomonadati</taxon>
        <taxon>Pseudomonadota</taxon>
        <taxon>Gammaproteobacteria</taxon>
        <taxon>Enterobacterales</taxon>
        <taxon>Yersiniaceae</taxon>
        <taxon>Serratia</taxon>
    </lineage>
</organism>
<feature type="region of interest" description="Disordered" evidence="1">
    <location>
        <begin position="1"/>
        <end position="24"/>
    </location>
</feature>
<sequence>MAIGIGGIARKSVSQPGGKEKPNDGRALIQHKYCVYRHYGFSWQMSKNESLFSITAINRKFILIINGLSHRQPGGPG</sequence>
<dbReference type="RefSeq" id="WP_234591141.1">
    <property type="nucleotide sequence ID" value="NZ_CAMIPG010000001.1"/>
</dbReference>
<reference evidence="2" key="1">
    <citation type="journal article" date="2022" name="BMC Genomics">
        <title>Genome sequence of the entomopathogenic Serratia entomophila isolate 626 and characterisation of the species specific itaconate degradation pathway.</title>
        <authorList>
            <person name="Vaughan A.L."/>
            <person name="Altermann E."/>
            <person name="Glare T.R."/>
            <person name="Hurst M.R.H."/>
        </authorList>
    </citation>
    <scope>NUCLEOTIDE SEQUENCE</scope>
    <source>
        <strain evidence="2">626</strain>
    </source>
</reference>
<gene>
    <name evidence="2" type="ORF">KFQ06_11835</name>
</gene>
<evidence type="ECO:0000256" key="1">
    <source>
        <dbReference type="SAM" id="MobiDB-lite"/>
    </source>
</evidence>
<accession>A0ABY5CYE0</accession>
<proteinExistence type="predicted"/>